<gene>
    <name evidence="2" type="ORF">BHAP_0761</name>
</gene>
<name>A0A261G0P8_9BIFI</name>
<reference evidence="2 3" key="1">
    <citation type="journal article" date="2017" name="BMC Genomics">
        <title>Comparative genomic and phylogenomic analyses of the Bifidobacteriaceae family.</title>
        <authorList>
            <person name="Lugli G.A."/>
            <person name="Milani C."/>
            <person name="Turroni F."/>
            <person name="Duranti S."/>
            <person name="Mancabelli L."/>
            <person name="Mangifesta M."/>
            <person name="Ferrario C."/>
            <person name="Modesto M."/>
            <person name="Mattarelli P."/>
            <person name="Jiri K."/>
            <person name="van Sinderen D."/>
            <person name="Ventura M."/>
        </authorList>
    </citation>
    <scope>NUCLEOTIDE SEQUENCE [LARGE SCALE GENOMIC DNA]</scope>
    <source>
        <strain evidence="2 3">DSM 100202</strain>
    </source>
</reference>
<feature type="region of interest" description="Disordered" evidence="1">
    <location>
        <begin position="420"/>
        <end position="457"/>
    </location>
</feature>
<dbReference type="EMBL" id="MWWY01000015">
    <property type="protein sequence ID" value="OZG65012.1"/>
    <property type="molecule type" value="Genomic_DNA"/>
</dbReference>
<dbReference type="Gene3D" id="3.40.50.2300">
    <property type="match status" value="3"/>
</dbReference>
<protein>
    <recommendedName>
        <fullName evidence="4">Periplasmic binding protein domain-containing protein</fullName>
    </recommendedName>
</protein>
<dbReference type="AlphaFoldDB" id="A0A261G0P8"/>
<evidence type="ECO:0000313" key="2">
    <source>
        <dbReference type="EMBL" id="OZG65012.1"/>
    </source>
</evidence>
<dbReference type="SUPFAM" id="SSF53822">
    <property type="entry name" value="Periplasmic binding protein-like I"/>
    <property type="match status" value="1"/>
</dbReference>
<sequence>MTLRSITDASRATTLRMVVLRLITLIACTAMTLSLSACTSDEGTDKQSSGTESSSNQTVGSVAVFTPSDGVTISGNTPLNKWTKFVPALTDALREEGFAKKHITTSSADSLDKQSRDIQDYVVNHVSAANSSSTDGTAANSADDVTLIVAPVTSADDTTRQYGDYVSATITTATSDTANNSTSSDDATSDEHQALERLTSALTLAQENGMHVIMLASTITGFQPNAYVRMSTAEMIGTIQALKLVNKLALDTVSKDNPKNIEVLVPYTPQSSANSGVGAVLGLPSADDDDESAEPTEEGAQFAQEVFAGAWSVLQPYFKSGKAVSSSGLLTADTTADDWHSVAFACTKQEDAGVALRKRLAMTSRDDTHTRIDGIIAMNDYTAAGVVKELADLGYTGSAADINPSITISGIVENITGKKDLQRSKVPDPIKAPETDTETSKDSSTDNSDADSTVEQTNARWPIVTGYGAYVDVMPQIVAGQQWMTATEDRASLAKDTAQACRLLNAGTALTSSTLSALSSSKVNGKDTSTISEDLLAVSAYNLKAALIDPGYITLAEAGL</sequence>
<keyword evidence="3" id="KW-1185">Reference proteome</keyword>
<comment type="caution">
    <text evidence="2">The sequence shown here is derived from an EMBL/GenBank/DDBJ whole genome shotgun (WGS) entry which is preliminary data.</text>
</comment>
<proteinExistence type="predicted"/>
<dbReference type="InterPro" id="IPR028082">
    <property type="entry name" value="Peripla_BP_I"/>
</dbReference>
<feature type="compositionally biased region" description="Basic and acidic residues" evidence="1">
    <location>
        <begin position="420"/>
        <end position="444"/>
    </location>
</feature>
<evidence type="ECO:0008006" key="4">
    <source>
        <dbReference type="Google" id="ProtNLM"/>
    </source>
</evidence>
<evidence type="ECO:0000256" key="1">
    <source>
        <dbReference type="SAM" id="MobiDB-lite"/>
    </source>
</evidence>
<evidence type="ECO:0000313" key="3">
    <source>
        <dbReference type="Proteomes" id="UP000216074"/>
    </source>
</evidence>
<organism evidence="2 3">
    <name type="scientific">Bifidobacterium hapali</name>
    <dbReference type="NCBI Taxonomy" id="1630172"/>
    <lineage>
        <taxon>Bacteria</taxon>
        <taxon>Bacillati</taxon>
        <taxon>Actinomycetota</taxon>
        <taxon>Actinomycetes</taxon>
        <taxon>Bifidobacteriales</taxon>
        <taxon>Bifidobacteriaceae</taxon>
        <taxon>Bifidobacterium</taxon>
    </lineage>
</organism>
<accession>A0A261G0P8</accession>
<dbReference type="Proteomes" id="UP000216074">
    <property type="component" value="Unassembled WGS sequence"/>
</dbReference>
<feature type="region of interest" description="Disordered" evidence="1">
    <location>
        <begin position="39"/>
        <end position="59"/>
    </location>
</feature>